<organism evidence="2 3">
    <name type="scientific">Streptomyces viridosporus T7A</name>
    <dbReference type="NCBI Taxonomy" id="665577"/>
    <lineage>
        <taxon>Bacteria</taxon>
        <taxon>Bacillati</taxon>
        <taxon>Actinomycetota</taxon>
        <taxon>Actinomycetes</taxon>
        <taxon>Kitasatosporales</taxon>
        <taxon>Streptomycetaceae</taxon>
        <taxon>Streptomyces</taxon>
    </lineage>
</organism>
<gene>
    <name evidence="2" type="ORF">CP969_14680</name>
</gene>
<protein>
    <submittedName>
        <fullName evidence="2">Uncharacterized protein</fullName>
    </submittedName>
</protein>
<dbReference type="SUPFAM" id="SSF57783">
    <property type="entry name" value="Zinc beta-ribbon"/>
    <property type="match status" value="1"/>
</dbReference>
<proteinExistence type="predicted"/>
<name>A0ABX6ADD1_STRVD</name>
<evidence type="ECO:0000313" key="2">
    <source>
        <dbReference type="EMBL" id="QEU85814.1"/>
    </source>
</evidence>
<sequence length="102" mass="11475">MSRLIGPHTADPCPRCSDEAVRLGTPPSAAEPDAVGYTCDRCGHAWSRQVEADLEVHDTVRADLPHATLYGDVWQLEDDRVLIRGAGGDRHRWVERWRVIPY</sequence>
<dbReference type="EMBL" id="CP023700">
    <property type="protein sequence ID" value="QEU85814.1"/>
    <property type="molecule type" value="Genomic_DNA"/>
</dbReference>
<feature type="region of interest" description="Disordered" evidence="1">
    <location>
        <begin position="1"/>
        <end position="29"/>
    </location>
</feature>
<dbReference type="RefSeq" id="WP_016826210.1">
    <property type="nucleotide sequence ID" value="NZ_CP023700.1"/>
</dbReference>
<dbReference type="Proteomes" id="UP000327143">
    <property type="component" value="Chromosome"/>
</dbReference>
<evidence type="ECO:0000256" key="1">
    <source>
        <dbReference type="SAM" id="MobiDB-lite"/>
    </source>
</evidence>
<evidence type="ECO:0000313" key="3">
    <source>
        <dbReference type="Proteomes" id="UP000327143"/>
    </source>
</evidence>
<accession>A0ABX6ADD1</accession>
<keyword evidence="3" id="KW-1185">Reference proteome</keyword>
<reference evidence="2 3" key="1">
    <citation type="submission" date="2017-09" db="EMBL/GenBank/DDBJ databases">
        <authorList>
            <person name="Lee N."/>
            <person name="Cho B.-K."/>
        </authorList>
    </citation>
    <scope>NUCLEOTIDE SEQUENCE [LARGE SCALE GENOMIC DNA]</scope>
    <source>
        <strain evidence="2 3">ATCC 39115</strain>
    </source>
</reference>